<reference evidence="2" key="1">
    <citation type="submission" date="2022-07" db="EMBL/GenBank/DDBJ databases">
        <authorList>
            <person name="Macas J."/>
            <person name="Novak P."/>
            <person name="Neumann P."/>
        </authorList>
    </citation>
    <scope>NUCLEOTIDE SEQUENCE</scope>
</reference>
<protein>
    <recommendedName>
        <fullName evidence="1">F-box domain-containing protein</fullName>
    </recommendedName>
</protein>
<dbReference type="SUPFAM" id="SSF50965">
    <property type="entry name" value="Galactose oxidase, central domain"/>
    <property type="match status" value="1"/>
</dbReference>
<name>A0A9P0ZSQ8_CUSEU</name>
<keyword evidence="3" id="KW-1185">Reference proteome</keyword>
<dbReference type="InterPro" id="IPR036047">
    <property type="entry name" value="F-box-like_dom_sf"/>
</dbReference>
<comment type="caution">
    <text evidence="2">The sequence shown here is derived from an EMBL/GenBank/DDBJ whole genome shotgun (WGS) entry which is preliminary data.</text>
</comment>
<dbReference type="PANTHER" id="PTHR31672">
    <property type="entry name" value="BNACNNG10540D PROTEIN"/>
    <property type="match status" value="1"/>
</dbReference>
<accession>A0A9P0ZSQ8</accession>
<dbReference type="InterPro" id="IPR011043">
    <property type="entry name" value="Gal_Oxase/kelch_b-propeller"/>
</dbReference>
<dbReference type="EMBL" id="CAMAPE010000052">
    <property type="protein sequence ID" value="CAH9109198.1"/>
    <property type="molecule type" value="Genomic_DNA"/>
</dbReference>
<feature type="domain" description="F-box" evidence="1">
    <location>
        <begin position="39"/>
        <end position="79"/>
    </location>
</feature>
<dbReference type="InterPro" id="IPR006527">
    <property type="entry name" value="F-box-assoc_dom_typ1"/>
</dbReference>
<dbReference type="Gene3D" id="1.20.1280.50">
    <property type="match status" value="1"/>
</dbReference>
<dbReference type="Pfam" id="PF07734">
    <property type="entry name" value="FBA_1"/>
    <property type="match status" value="1"/>
</dbReference>
<organism evidence="2 3">
    <name type="scientific">Cuscuta europaea</name>
    <name type="common">European dodder</name>
    <dbReference type="NCBI Taxonomy" id="41803"/>
    <lineage>
        <taxon>Eukaryota</taxon>
        <taxon>Viridiplantae</taxon>
        <taxon>Streptophyta</taxon>
        <taxon>Embryophyta</taxon>
        <taxon>Tracheophyta</taxon>
        <taxon>Spermatophyta</taxon>
        <taxon>Magnoliopsida</taxon>
        <taxon>eudicotyledons</taxon>
        <taxon>Gunneridae</taxon>
        <taxon>Pentapetalae</taxon>
        <taxon>asterids</taxon>
        <taxon>lamiids</taxon>
        <taxon>Solanales</taxon>
        <taxon>Convolvulaceae</taxon>
        <taxon>Cuscuteae</taxon>
        <taxon>Cuscuta</taxon>
        <taxon>Cuscuta subgen. Cuscuta</taxon>
    </lineage>
</organism>
<dbReference type="InterPro" id="IPR001810">
    <property type="entry name" value="F-box_dom"/>
</dbReference>
<dbReference type="PANTHER" id="PTHR31672:SF11">
    <property type="entry name" value="F-BOX PROTEIN CPR1-LIKE ISOFORM X2"/>
    <property type="match status" value="1"/>
</dbReference>
<dbReference type="AlphaFoldDB" id="A0A9P0ZSQ8"/>
<gene>
    <name evidence="2" type="ORF">CEURO_LOCUS18406</name>
</gene>
<dbReference type="SUPFAM" id="SSF81383">
    <property type="entry name" value="F-box domain"/>
    <property type="match status" value="1"/>
</dbReference>
<dbReference type="SMART" id="SM00256">
    <property type="entry name" value="FBOX"/>
    <property type="match status" value="1"/>
</dbReference>
<evidence type="ECO:0000313" key="2">
    <source>
        <dbReference type="EMBL" id="CAH9109198.1"/>
    </source>
</evidence>
<dbReference type="OrthoDB" id="1938527at2759"/>
<dbReference type="InterPro" id="IPR050796">
    <property type="entry name" value="SCF_F-box_component"/>
</dbReference>
<dbReference type="Pfam" id="PF00646">
    <property type="entry name" value="F-box"/>
    <property type="match status" value="1"/>
</dbReference>
<dbReference type="Proteomes" id="UP001152484">
    <property type="component" value="Unassembled WGS sequence"/>
</dbReference>
<evidence type="ECO:0000259" key="1">
    <source>
        <dbReference type="SMART" id="SM00256"/>
    </source>
</evidence>
<proteinExistence type="predicted"/>
<evidence type="ECO:0000313" key="3">
    <source>
        <dbReference type="Proteomes" id="UP001152484"/>
    </source>
</evidence>
<sequence>MEKRPDKKAKQIESMNEKEREVLLCGLEIEGSSNHKTWIPFDLLFKIFLLLPADTLCRVSCTCKTLFNMITSPNFIEAHLRRSETVLLTLSSNYENHNKSLPFAPQQPHSQSIVYFFQLWELHSGKSSKIPVQNLARIDSVLASCDGLVLAKMKTTRGLVVVNPSSRKHLRYPLGTAGFRPESFGFMRRGHMGEYKVVHLFRDEYLHVRCEILSLSTRSWHAVDGPPLAVHPHIILHPPVSATGAMYWLPGRSHCTYIVSLGYDNERFLIIPLPIISTKNDRLVELGGGLLSFVTHATMHLIQVWILRRDGGDVEGYWIKRYSINRNYDVTGMVPICTSGREMVFSRQRKNLLHVCDLESDEMKEVTLDTEKMNGAADKQDEIADDEDEIADEQDEIGGFDPEVDSVSDFTSYIPHVNSLVSLRTRYHHHHQ</sequence>